<dbReference type="GO" id="GO:0019068">
    <property type="term" value="P:virion assembly"/>
    <property type="evidence" value="ECO:0007669"/>
    <property type="project" value="InterPro"/>
</dbReference>
<protein>
    <submittedName>
        <fullName evidence="1">Uncharacterized protein</fullName>
    </submittedName>
</protein>
<dbReference type="OrthoDB" id="9802430at2"/>
<evidence type="ECO:0000313" key="2">
    <source>
        <dbReference type="Proteomes" id="UP000014216"/>
    </source>
</evidence>
<dbReference type="InterPro" id="IPR008018">
    <property type="entry name" value="Phage_tail_attach_FII"/>
</dbReference>
<dbReference type="RefSeq" id="WP_006966295.1">
    <property type="nucleotide sequence ID" value="NZ_APJX01000005.1"/>
</dbReference>
<accession>S0G4G0</accession>
<proteinExistence type="predicted"/>
<evidence type="ECO:0000313" key="1">
    <source>
        <dbReference type="EMBL" id="EMS79207.1"/>
    </source>
</evidence>
<comment type="caution">
    <text evidence="1">The sequence shown here is derived from an EMBL/GenBank/DDBJ whole genome shotgun (WGS) entry which is preliminary data.</text>
</comment>
<sequence>MTTFKEQMQLDLDVFFDTSEFATSVVYTPASGGDAVTVPAIVDYGATGRMDEGKESDGYVWRLMCAKGVRPDFDRGRVRETALVKVRKDQIPAPGYRDTFTIDGEVWTVTDIWER</sequence>
<name>S0G4G0_9BACT</name>
<dbReference type="Pfam" id="PF05354">
    <property type="entry name" value="Phage_attach"/>
    <property type="match status" value="1"/>
</dbReference>
<gene>
    <name evidence="1" type="ORF">Dpo_5c01300</name>
</gene>
<organism evidence="1 2">
    <name type="scientific">Desulfotignum phosphitoxidans DSM 13687</name>
    <dbReference type="NCBI Taxonomy" id="1286635"/>
    <lineage>
        <taxon>Bacteria</taxon>
        <taxon>Pseudomonadati</taxon>
        <taxon>Thermodesulfobacteriota</taxon>
        <taxon>Desulfobacteria</taxon>
        <taxon>Desulfobacterales</taxon>
        <taxon>Desulfobacteraceae</taxon>
        <taxon>Desulfotignum</taxon>
    </lineage>
</organism>
<keyword evidence="2" id="KW-1185">Reference proteome</keyword>
<dbReference type="AlphaFoldDB" id="S0G4G0"/>
<dbReference type="Proteomes" id="UP000014216">
    <property type="component" value="Unassembled WGS sequence"/>
</dbReference>
<dbReference type="EMBL" id="APJX01000005">
    <property type="protein sequence ID" value="EMS79207.1"/>
    <property type="molecule type" value="Genomic_DNA"/>
</dbReference>
<reference evidence="1 2" key="1">
    <citation type="journal article" date="2013" name="Genome Announc.">
        <title>Draft Genome Sequence of Desulfotignum phosphitoxidans DSM 13687 Strain FiPS-3.</title>
        <authorList>
            <person name="Poehlein A."/>
            <person name="Daniel R."/>
            <person name="Simeonova D.D."/>
        </authorList>
    </citation>
    <scope>NUCLEOTIDE SEQUENCE [LARGE SCALE GENOMIC DNA]</scope>
    <source>
        <strain evidence="1 2">DSM 13687</strain>
    </source>
</reference>